<comment type="caution">
    <text evidence="1">The sequence shown here is derived from an EMBL/GenBank/DDBJ whole genome shotgun (WGS) entry which is preliminary data.</text>
</comment>
<sequence length="127" mass="14513">MNLRTRVKREEAKITAWENLQKPKAEALLGNIAGSDTLLWAAIPEKMTYVNLESLSYSSPHENRSAQKGQNKRKLNLAWENLKKSIAELFSDYLVKYVMYSGKGATEVEGCDHQIDFLSILRRAMNH</sequence>
<evidence type="ECO:0000313" key="2">
    <source>
        <dbReference type="Proteomes" id="UP001151760"/>
    </source>
</evidence>
<dbReference type="EMBL" id="BQNB010014088">
    <property type="protein sequence ID" value="GJT23842.1"/>
    <property type="molecule type" value="Genomic_DNA"/>
</dbReference>
<keyword evidence="2" id="KW-1185">Reference proteome</keyword>
<proteinExistence type="predicted"/>
<dbReference type="Proteomes" id="UP001151760">
    <property type="component" value="Unassembled WGS sequence"/>
</dbReference>
<evidence type="ECO:0000313" key="1">
    <source>
        <dbReference type="EMBL" id="GJT23842.1"/>
    </source>
</evidence>
<protein>
    <submittedName>
        <fullName evidence="1">Uncharacterized protein</fullName>
    </submittedName>
</protein>
<name>A0ABQ5CBD0_9ASTR</name>
<accession>A0ABQ5CBD0</accession>
<organism evidence="1 2">
    <name type="scientific">Tanacetum coccineum</name>
    <dbReference type="NCBI Taxonomy" id="301880"/>
    <lineage>
        <taxon>Eukaryota</taxon>
        <taxon>Viridiplantae</taxon>
        <taxon>Streptophyta</taxon>
        <taxon>Embryophyta</taxon>
        <taxon>Tracheophyta</taxon>
        <taxon>Spermatophyta</taxon>
        <taxon>Magnoliopsida</taxon>
        <taxon>eudicotyledons</taxon>
        <taxon>Gunneridae</taxon>
        <taxon>Pentapetalae</taxon>
        <taxon>asterids</taxon>
        <taxon>campanulids</taxon>
        <taxon>Asterales</taxon>
        <taxon>Asteraceae</taxon>
        <taxon>Asteroideae</taxon>
        <taxon>Anthemideae</taxon>
        <taxon>Anthemidinae</taxon>
        <taxon>Tanacetum</taxon>
    </lineage>
</organism>
<gene>
    <name evidence="1" type="ORF">Tco_0893779</name>
</gene>
<reference evidence="1" key="1">
    <citation type="journal article" date="2022" name="Int. J. Mol. Sci.">
        <title>Draft Genome of Tanacetum Coccineum: Genomic Comparison of Closely Related Tanacetum-Family Plants.</title>
        <authorList>
            <person name="Yamashiro T."/>
            <person name="Shiraishi A."/>
            <person name="Nakayama K."/>
            <person name="Satake H."/>
        </authorList>
    </citation>
    <scope>NUCLEOTIDE SEQUENCE</scope>
</reference>
<reference evidence="1" key="2">
    <citation type="submission" date="2022-01" db="EMBL/GenBank/DDBJ databases">
        <authorList>
            <person name="Yamashiro T."/>
            <person name="Shiraishi A."/>
            <person name="Satake H."/>
            <person name="Nakayama K."/>
        </authorList>
    </citation>
    <scope>NUCLEOTIDE SEQUENCE</scope>
</reference>